<dbReference type="RefSeq" id="WP_248341916.1">
    <property type="nucleotide sequence ID" value="NZ_AP025592.1"/>
</dbReference>
<reference evidence="2" key="1">
    <citation type="journal article" date="2022" name="Int. J. Syst. Evol. Microbiol.">
        <title>Anaeromyxobacter oryzae sp. nov., Anaeromyxobacter diazotrophicus sp. nov. and Anaeromyxobacter paludicola sp. nov., isolated from paddy soils.</title>
        <authorList>
            <person name="Itoh H."/>
            <person name="Xu Z."/>
            <person name="Mise K."/>
            <person name="Masuda Y."/>
            <person name="Ushijima N."/>
            <person name="Hayakawa C."/>
            <person name="Shiratori Y."/>
            <person name="Senoo K."/>
        </authorList>
    </citation>
    <scope>NUCLEOTIDE SEQUENCE [LARGE SCALE GENOMIC DNA]</scope>
    <source>
        <strain evidence="2">Red630</strain>
    </source>
</reference>
<keyword evidence="2" id="KW-1185">Reference proteome</keyword>
<dbReference type="Pfam" id="PF13692">
    <property type="entry name" value="Glyco_trans_1_4"/>
    <property type="match status" value="1"/>
</dbReference>
<dbReference type="SUPFAM" id="SSF53756">
    <property type="entry name" value="UDP-Glycosyltransferase/glycogen phosphorylase"/>
    <property type="match status" value="1"/>
</dbReference>
<proteinExistence type="predicted"/>
<name>A0ABM7XCP0_9BACT</name>
<sequence length="399" mass="43378">MSIIVAHAETQHSYHAAVGLKRARLLECYFTGYSLQRPRWLWNAARALAPEKYQRMAQHHGHPLLDPSEVRTFPLHALAVRAGPSGRRFASRGFAARVAGHALRAGAGVMAFNSAAAGIFRRLERAGLPCILDQSIAHARYGVRETRREMEAFPDWGDQPIPSVFECEDADRELALADLVLCGSDFCARTLVGEGVDPAKLAVVPYGADTQRFRPGPDGPPQDGPLRVLFVGALLLRKGIQYLLEAAKLLGPGRVRITAIGARHIRPEILARYEDVLEPRGFRLHAEMPQAYREADVYVFPSLVEGSSLSIYEAMASGLPVVTTAASGSVVRHGVDGLIVPPRAPEAIAQALERLASDPELRRSMGRAARLAAEARGGWEHYGERLADGIGRFAGAGRP</sequence>
<organism evidence="1 2">
    <name type="scientific">Anaeromyxobacter paludicola</name>
    <dbReference type="NCBI Taxonomy" id="2918171"/>
    <lineage>
        <taxon>Bacteria</taxon>
        <taxon>Pseudomonadati</taxon>
        <taxon>Myxococcota</taxon>
        <taxon>Myxococcia</taxon>
        <taxon>Myxococcales</taxon>
        <taxon>Cystobacterineae</taxon>
        <taxon>Anaeromyxobacteraceae</taxon>
        <taxon>Anaeromyxobacter</taxon>
    </lineage>
</organism>
<dbReference type="CDD" id="cd03801">
    <property type="entry name" value="GT4_PimA-like"/>
    <property type="match status" value="1"/>
</dbReference>
<dbReference type="PANTHER" id="PTHR45947:SF3">
    <property type="entry name" value="SULFOQUINOVOSYL TRANSFERASE SQD2"/>
    <property type="match status" value="1"/>
</dbReference>
<gene>
    <name evidence="1" type="ORF">AMPC_27530</name>
</gene>
<accession>A0ABM7XCP0</accession>
<dbReference type="EMBL" id="AP025592">
    <property type="protein sequence ID" value="BDG09640.1"/>
    <property type="molecule type" value="Genomic_DNA"/>
</dbReference>
<evidence type="ECO:0008006" key="3">
    <source>
        <dbReference type="Google" id="ProtNLM"/>
    </source>
</evidence>
<dbReference type="InterPro" id="IPR050194">
    <property type="entry name" value="Glycosyltransferase_grp1"/>
</dbReference>
<dbReference type="PANTHER" id="PTHR45947">
    <property type="entry name" value="SULFOQUINOVOSYL TRANSFERASE SQD2"/>
    <property type="match status" value="1"/>
</dbReference>
<protein>
    <recommendedName>
        <fullName evidence="3">Glycosyl transferase group 1</fullName>
    </recommendedName>
</protein>
<evidence type="ECO:0000313" key="2">
    <source>
        <dbReference type="Proteomes" id="UP001162734"/>
    </source>
</evidence>
<dbReference type="Gene3D" id="3.40.50.2000">
    <property type="entry name" value="Glycogen Phosphorylase B"/>
    <property type="match status" value="2"/>
</dbReference>
<evidence type="ECO:0000313" key="1">
    <source>
        <dbReference type="EMBL" id="BDG09640.1"/>
    </source>
</evidence>
<dbReference type="Proteomes" id="UP001162734">
    <property type="component" value="Chromosome"/>
</dbReference>